<sequence>MRFPVQETLPFEDLPEVPTASPWCQRWREGRHSWAHVRDGGFDARRYTVDVIPDEEPAKGFVLAHHYSGSYPAVTVQFGLYDVVDGERRLCGVAVFGVPVSTAVLTKPLPELRPYTESLVCSRFVLLDECPANSESWFLANCLKRLLARGVHGVVSFADPVPRRTASGLLVMPGHVGTIYAATNAVYASRATARTVSQQRLDELCAEVEQIAELLVARPEAAGEAIEAFNAMTGHDYVALDFAEYYGSRSLEEFAKEAARPARPVVADINRDELVEIVRRLLTASAESGYYLRLLEANVSHPRVSDLVFHPSDILQDPSAEQIVDEALKYRPIAL</sequence>
<comment type="caution">
    <text evidence="2">The sequence shown here is derived from an EMBL/GenBank/DDBJ whole genome shotgun (WGS) entry which is preliminary data.</text>
</comment>
<evidence type="ECO:0000313" key="3">
    <source>
        <dbReference type="Proteomes" id="UP000299211"/>
    </source>
</evidence>
<dbReference type="EMBL" id="BJHY01000002">
    <property type="protein sequence ID" value="GDY80334.1"/>
    <property type="molecule type" value="Genomic_DNA"/>
</dbReference>
<protein>
    <submittedName>
        <fullName evidence="2">Uncharacterized protein</fullName>
    </submittedName>
</protein>
<evidence type="ECO:0000313" key="1">
    <source>
        <dbReference type="EMBL" id="GDY70057.1"/>
    </source>
</evidence>
<dbReference type="InterPro" id="IPR057895">
    <property type="entry name" value="Mom"/>
</dbReference>
<accession>A0A4D4N8M5</accession>
<dbReference type="Pfam" id="PF25680">
    <property type="entry name" value="Mom"/>
    <property type="match status" value="1"/>
</dbReference>
<dbReference type="Proteomes" id="UP000299211">
    <property type="component" value="Unassembled WGS sequence"/>
</dbReference>
<reference evidence="2 3" key="1">
    <citation type="submission" date="2019-04" db="EMBL/GenBank/DDBJ databases">
        <title>Draft genome sequences of Streptomyces avermitilis ATCC 31267.</title>
        <authorList>
            <person name="Komaki H."/>
            <person name="Tamura T."/>
            <person name="Hosoyama A."/>
        </authorList>
    </citation>
    <scope>NUCLEOTIDE SEQUENCE [LARGE SCALE GENOMIC DNA]</scope>
    <source>
        <strain evidence="2 3">ATCC 31267</strain>
    </source>
</reference>
<dbReference type="AlphaFoldDB" id="A0A4D4N8M5"/>
<reference evidence="1 4" key="2">
    <citation type="submission" date="2019-04" db="EMBL/GenBank/DDBJ databases">
        <title>Draft genome sequences of Streptomyces avermitilis NBRC 14893.</title>
        <authorList>
            <person name="Komaki H."/>
            <person name="Tamura T."/>
            <person name="Hosoyama A."/>
        </authorList>
    </citation>
    <scope>NUCLEOTIDE SEQUENCE [LARGE SCALE GENOMIC DNA]</scope>
    <source>
        <strain evidence="1 4">NBRC 14893</strain>
    </source>
</reference>
<proteinExistence type="predicted"/>
<dbReference type="InterPro" id="IPR035900">
    <property type="entry name" value="Colicin_E_sf"/>
</dbReference>
<dbReference type="Gene3D" id="1.10.1200.20">
    <property type="entry name" value="Colicin E immunity protein"/>
    <property type="match status" value="1"/>
</dbReference>
<dbReference type="EMBL" id="BJHX01000003">
    <property type="protein sequence ID" value="GDY70057.1"/>
    <property type="molecule type" value="Genomic_DNA"/>
</dbReference>
<dbReference type="Proteomes" id="UP000302139">
    <property type="component" value="Unassembled WGS sequence"/>
</dbReference>
<name>A0A4D4N8M5_STRAX</name>
<organism evidence="2 3">
    <name type="scientific">Streptomyces avermitilis</name>
    <dbReference type="NCBI Taxonomy" id="33903"/>
    <lineage>
        <taxon>Bacteria</taxon>
        <taxon>Bacillati</taxon>
        <taxon>Actinomycetota</taxon>
        <taxon>Actinomycetes</taxon>
        <taxon>Kitasatosporales</taxon>
        <taxon>Streptomycetaceae</taxon>
        <taxon>Streptomyces</taxon>
    </lineage>
</organism>
<gene>
    <name evidence="1" type="ORF">SAV14893_094500</name>
    <name evidence="2" type="ORF">SAV31267_098190</name>
</gene>
<evidence type="ECO:0000313" key="2">
    <source>
        <dbReference type="EMBL" id="GDY80334.1"/>
    </source>
</evidence>
<evidence type="ECO:0000313" key="4">
    <source>
        <dbReference type="Proteomes" id="UP000302139"/>
    </source>
</evidence>
<dbReference type="RefSeq" id="WP_010981598.1">
    <property type="nucleotide sequence ID" value="NZ_BAABTN010000051.1"/>
</dbReference>